<keyword evidence="1" id="KW-0175">Coiled coil</keyword>
<evidence type="ECO:0000313" key="4">
    <source>
        <dbReference type="EMBL" id="ALC42249.1"/>
    </source>
</evidence>
<sequence length="277" mass="29392">MHAVRLGLLFATVGVALCSAQTVTDKPSVPGSTLPEAGIPTPTTSTTSAQPVSSFLYNQGGSTVLQNGAGSIYKRPDGRTVLTGADGQTLVTSAEDSDESNESDDQQPGNNNIIINGRSYAAGSSFISTTGNGHGTVLVNQGGEGSYMNYNNHQVRIVNGGLELTTGGKVFNFAAKQGSSQEQVDINGQQATVTYENGNISVELPDGTVLAKTEQGLFGGNRESYANRKQIQENAAREAAQATEQARQLQERLQQQLGEQMRKLQEELQRTLGNLHF</sequence>
<feature type="region of interest" description="Disordered" evidence="2">
    <location>
        <begin position="22"/>
        <end position="50"/>
    </location>
</feature>
<dbReference type="AlphaFoldDB" id="A0A0M3QVD9"/>
<evidence type="ECO:0000256" key="3">
    <source>
        <dbReference type="SAM" id="SignalP"/>
    </source>
</evidence>
<keyword evidence="5" id="KW-1185">Reference proteome</keyword>
<name>A0A0M3QVD9_DROBS</name>
<feature type="region of interest" description="Disordered" evidence="2">
    <location>
        <begin position="92"/>
        <end position="115"/>
    </location>
</feature>
<feature type="coiled-coil region" evidence="1">
    <location>
        <begin position="232"/>
        <end position="274"/>
    </location>
</feature>
<organism evidence="4 5">
    <name type="scientific">Drosophila busckii</name>
    <name type="common">Fruit fly</name>
    <dbReference type="NCBI Taxonomy" id="30019"/>
    <lineage>
        <taxon>Eukaryota</taxon>
        <taxon>Metazoa</taxon>
        <taxon>Ecdysozoa</taxon>
        <taxon>Arthropoda</taxon>
        <taxon>Hexapoda</taxon>
        <taxon>Insecta</taxon>
        <taxon>Pterygota</taxon>
        <taxon>Neoptera</taxon>
        <taxon>Endopterygota</taxon>
        <taxon>Diptera</taxon>
        <taxon>Brachycera</taxon>
        <taxon>Muscomorpha</taxon>
        <taxon>Ephydroidea</taxon>
        <taxon>Drosophilidae</taxon>
        <taxon>Drosophila</taxon>
    </lineage>
</organism>
<proteinExistence type="predicted"/>
<evidence type="ECO:0000256" key="2">
    <source>
        <dbReference type="SAM" id="MobiDB-lite"/>
    </source>
</evidence>
<dbReference type="OrthoDB" id="7861545at2759"/>
<keyword evidence="3" id="KW-0732">Signal</keyword>
<dbReference type="Proteomes" id="UP000494163">
    <property type="component" value="Chromosome 2R"/>
</dbReference>
<dbReference type="STRING" id="30019.A0A0M3QVD9"/>
<gene>
    <name evidence="4" type="ORF">Dbus_chr2Rg1828</name>
</gene>
<protein>
    <submittedName>
        <fullName evidence="4">CG18067</fullName>
    </submittedName>
</protein>
<evidence type="ECO:0000313" key="5">
    <source>
        <dbReference type="Proteomes" id="UP000494163"/>
    </source>
</evidence>
<feature type="compositionally biased region" description="Acidic residues" evidence="2">
    <location>
        <begin position="95"/>
        <end position="105"/>
    </location>
</feature>
<dbReference type="OMA" id="VYTFQPK"/>
<feature type="chain" id="PRO_5005788040" evidence="3">
    <location>
        <begin position="21"/>
        <end position="277"/>
    </location>
</feature>
<evidence type="ECO:0000256" key="1">
    <source>
        <dbReference type="SAM" id="Coils"/>
    </source>
</evidence>
<reference evidence="4 5" key="1">
    <citation type="submission" date="2015-08" db="EMBL/GenBank/DDBJ databases">
        <title>Ancestral chromatin configuration constrains chromatin evolution on differentiating sex chromosomes in Drosophila.</title>
        <authorList>
            <person name="Zhou Q."/>
            <person name="Bachtrog D."/>
        </authorList>
    </citation>
    <scope>NUCLEOTIDE SEQUENCE [LARGE SCALE GENOMIC DNA]</scope>
    <source>
        <tissue evidence="4">Whole larvae</tissue>
    </source>
</reference>
<accession>A0A0M3QVD9</accession>
<feature type="signal peptide" evidence="3">
    <location>
        <begin position="1"/>
        <end position="20"/>
    </location>
</feature>
<dbReference type="EMBL" id="CP012524">
    <property type="protein sequence ID" value="ALC42249.1"/>
    <property type="molecule type" value="Genomic_DNA"/>
</dbReference>